<feature type="active site" description="Nucleophile" evidence="2">
    <location>
        <position position="13"/>
    </location>
</feature>
<dbReference type="Gene3D" id="3.40.30.10">
    <property type="entry name" value="Glutaredoxin"/>
    <property type="match status" value="1"/>
</dbReference>
<reference evidence="5 6" key="1">
    <citation type="journal article" date="2015" name="Genome Announc.">
        <title>Complete Genome Sequence of a Novel Bacterium within the Family Rhodocyclaceae That Degrades Polycyclic Aromatic Hydrocarbons.</title>
        <authorList>
            <person name="Singleton D.R."/>
            <person name="Dickey A.N."/>
            <person name="Scholl E.H."/>
            <person name="Wright F.A."/>
            <person name="Aitken M.D."/>
        </authorList>
    </citation>
    <scope>NUCLEOTIDE SEQUENCE [LARGE SCALE GENOMIC DNA]</scope>
    <source>
        <strain evidence="6">PG1-Ca6</strain>
    </source>
</reference>
<dbReference type="InterPro" id="IPR051924">
    <property type="entry name" value="GST_Kappa/NadH"/>
</dbReference>
<dbReference type="EC" id="5.99.1.4" evidence="1"/>
<dbReference type="PIRSF" id="PIRSF006386">
    <property type="entry name" value="HCCAis_GSTk"/>
    <property type="match status" value="1"/>
</dbReference>
<dbReference type="InterPro" id="IPR036249">
    <property type="entry name" value="Thioredoxin-like_sf"/>
</dbReference>
<dbReference type="GO" id="GO:1901170">
    <property type="term" value="P:naphthalene catabolic process"/>
    <property type="evidence" value="ECO:0007669"/>
    <property type="project" value="InterPro"/>
</dbReference>
<dbReference type="InterPro" id="IPR044087">
    <property type="entry name" value="NahD-like"/>
</dbReference>
<feature type="binding site" evidence="3">
    <location>
        <begin position="55"/>
        <end position="56"/>
    </location>
    <ligand>
        <name>substrate</name>
    </ligand>
</feature>
<protein>
    <recommendedName>
        <fullName evidence="1">2-hydroxychromene-2-carboxylate isomerase</fullName>
        <ecNumber evidence="1">5.99.1.4</ecNumber>
    </recommendedName>
</protein>
<dbReference type="PATRIC" id="fig|1565605.3.peg.897"/>
<evidence type="ECO:0000256" key="3">
    <source>
        <dbReference type="PIRSR" id="PIRSR006386-2"/>
    </source>
</evidence>
<dbReference type="GO" id="GO:0004602">
    <property type="term" value="F:glutathione peroxidase activity"/>
    <property type="evidence" value="ECO:0007669"/>
    <property type="project" value="TreeGrafter"/>
</dbReference>
<dbReference type="KEGG" id="rbu:PG1C_04270"/>
<sequence>MKKHLDFYFDFLSPFAYLAETQIGAIADRFGLELCYKPIDLQAAKLAAGNNGPSNRQVPPKLRYLTTDMERWAQRYNVPLKFPPTYASERANRGTFYAIDRGQQRDYVHRLYLAVWGQGEDMSDEAVLRKIAVSLGWSGDEFLAYTQGEDSARRYNEINKEAHARGVFGVPAMFVGNEMWWGNDRLQFLTEYLESYVSR</sequence>
<dbReference type="AlphaFoldDB" id="A0A0C5J832"/>
<gene>
    <name evidence="5" type="ORF">PG1C_04270</name>
</gene>
<comment type="catalytic activity">
    <reaction evidence="1">
        <text>2-hydroxychromene-2-carboxylate = (3E)-4-(2-hydroxyphenyl)-2-oxobut-3-enoate</text>
        <dbReference type="Rhea" id="RHEA:27401"/>
        <dbReference type="ChEBI" id="CHEBI:59350"/>
        <dbReference type="ChEBI" id="CHEBI:59353"/>
        <dbReference type="EC" id="5.99.1.4"/>
    </reaction>
</comment>
<dbReference type="EMBL" id="CP010554">
    <property type="protein sequence ID" value="AJP47898.1"/>
    <property type="molecule type" value="Genomic_DNA"/>
</dbReference>
<feature type="binding site" evidence="3">
    <location>
        <begin position="181"/>
        <end position="184"/>
    </location>
    <ligand>
        <name>glutathione</name>
        <dbReference type="ChEBI" id="CHEBI:57925"/>
    </ligand>
</feature>
<dbReference type="GO" id="GO:0006749">
    <property type="term" value="P:glutathione metabolic process"/>
    <property type="evidence" value="ECO:0007669"/>
    <property type="project" value="TreeGrafter"/>
</dbReference>
<evidence type="ECO:0000313" key="5">
    <source>
        <dbReference type="EMBL" id="AJP47898.1"/>
    </source>
</evidence>
<dbReference type="Pfam" id="PF01323">
    <property type="entry name" value="DSBA"/>
    <property type="match status" value="1"/>
</dbReference>
<dbReference type="SUPFAM" id="SSF52833">
    <property type="entry name" value="Thioredoxin-like"/>
    <property type="match status" value="1"/>
</dbReference>
<keyword evidence="6" id="KW-1185">Reference proteome</keyword>
<feature type="binding site" evidence="3">
    <location>
        <position position="86"/>
    </location>
    <ligand>
        <name>substrate</name>
    </ligand>
</feature>
<dbReference type="Proteomes" id="UP000061603">
    <property type="component" value="Chromosome"/>
</dbReference>
<evidence type="ECO:0000256" key="2">
    <source>
        <dbReference type="PIRSR" id="PIRSR006386-1"/>
    </source>
</evidence>
<feature type="binding site" evidence="3">
    <location>
        <position position="45"/>
    </location>
    <ligand>
        <name>substrate</name>
    </ligand>
</feature>
<dbReference type="PANTHER" id="PTHR42943:SF2">
    <property type="entry name" value="GLUTATHIONE S-TRANSFERASE KAPPA 1"/>
    <property type="match status" value="1"/>
</dbReference>
<evidence type="ECO:0000256" key="1">
    <source>
        <dbReference type="PIRNR" id="PIRNR006386"/>
    </source>
</evidence>
<accession>A0A0C5J832</accession>
<dbReference type="InterPro" id="IPR001853">
    <property type="entry name" value="DSBA-like_thioredoxin_dom"/>
</dbReference>
<dbReference type="InterPro" id="IPR014440">
    <property type="entry name" value="HCCAis_GSTk"/>
</dbReference>
<dbReference type="GO" id="GO:0004364">
    <property type="term" value="F:glutathione transferase activity"/>
    <property type="evidence" value="ECO:0007669"/>
    <property type="project" value="TreeGrafter"/>
</dbReference>
<feature type="binding site" evidence="3">
    <location>
        <position position="13"/>
    </location>
    <ligand>
        <name>glutathione</name>
        <dbReference type="ChEBI" id="CHEBI:57925"/>
    </ligand>
</feature>
<dbReference type="STRING" id="1565605.PG1C_04270"/>
<organism evidence="5 6">
    <name type="scientific">Rugosibacter aromaticivorans</name>
    <dbReference type="NCBI Taxonomy" id="1565605"/>
    <lineage>
        <taxon>Bacteria</taxon>
        <taxon>Pseudomonadati</taxon>
        <taxon>Pseudomonadota</taxon>
        <taxon>Betaproteobacteria</taxon>
        <taxon>Nitrosomonadales</taxon>
        <taxon>Sterolibacteriaceae</taxon>
        <taxon>Rugosibacter</taxon>
    </lineage>
</organism>
<dbReference type="GO" id="GO:0018845">
    <property type="term" value="F:2-hydroxychromene-2-carboxylate isomerase activity"/>
    <property type="evidence" value="ECO:0007669"/>
    <property type="project" value="UniProtKB-UniRule"/>
</dbReference>
<evidence type="ECO:0000259" key="4">
    <source>
        <dbReference type="Pfam" id="PF01323"/>
    </source>
</evidence>
<dbReference type="PANTHER" id="PTHR42943">
    <property type="entry name" value="GLUTATHIONE S-TRANSFERASE KAPPA"/>
    <property type="match status" value="1"/>
</dbReference>
<comment type="similarity">
    <text evidence="1">Belongs to the GST superfamily. NadH family.</text>
</comment>
<dbReference type="CDD" id="cd03022">
    <property type="entry name" value="DsbA_HCCA_Iso"/>
    <property type="match status" value="1"/>
</dbReference>
<evidence type="ECO:0000313" key="6">
    <source>
        <dbReference type="Proteomes" id="UP000061603"/>
    </source>
</evidence>
<dbReference type="RefSeq" id="WP_202636182.1">
    <property type="nucleotide sequence ID" value="NZ_CP010554.1"/>
</dbReference>
<name>A0A0C5J832_9PROT</name>
<feature type="binding site" evidence="3">
    <location>
        <position position="170"/>
    </location>
    <ligand>
        <name>glutathione</name>
        <dbReference type="ChEBI" id="CHEBI:57925"/>
    </ligand>
</feature>
<feature type="domain" description="DSBA-like thioredoxin" evidence="4">
    <location>
        <begin position="5"/>
        <end position="193"/>
    </location>
</feature>
<proteinExistence type="inferred from homology"/>
<dbReference type="HOGENOM" id="CLU_069253_1_3_4"/>
<keyword evidence="1" id="KW-0413">Isomerase</keyword>